<feature type="domain" description="Type II secretion system protein GspF" evidence="7">
    <location>
        <begin position="115"/>
        <end position="238"/>
    </location>
</feature>
<dbReference type="EMBL" id="FNAG01000005">
    <property type="protein sequence ID" value="SDD69356.1"/>
    <property type="molecule type" value="Genomic_DNA"/>
</dbReference>
<evidence type="ECO:0000256" key="3">
    <source>
        <dbReference type="ARBA" id="ARBA00022692"/>
    </source>
</evidence>
<keyword evidence="4 6" id="KW-1133">Transmembrane helix</keyword>
<evidence type="ECO:0000313" key="8">
    <source>
        <dbReference type="EMBL" id="SDD69356.1"/>
    </source>
</evidence>
<dbReference type="PANTHER" id="PTHR35007:SF1">
    <property type="entry name" value="PILUS ASSEMBLY PROTEIN"/>
    <property type="match status" value="1"/>
</dbReference>
<proteinExistence type="predicted"/>
<feature type="transmembrane region" description="Helical" evidence="6">
    <location>
        <begin position="77"/>
        <end position="98"/>
    </location>
</feature>
<dbReference type="Pfam" id="PF00482">
    <property type="entry name" value="T2SSF"/>
    <property type="match status" value="1"/>
</dbReference>
<keyword evidence="9" id="KW-1185">Reference proteome</keyword>
<dbReference type="GO" id="GO:0005886">
    <property type="term" value="C:plasma membrane"/>
    <property type="evidence" value="ECO:0007669"/>
    <property type="project" value="UniProtKB-SubCell"/>
</dbReference>
<evidence type="ECO:0000256" key="2">
    <source>
        <dbReference type="ARBA" id="ARBA00022475"/>
    </source>
</evidence>
<dbReference type="Proteomes" id="UP000199603">
    <property type="component" value="Unassembled WGS sequence"/>
</dbReference>
<dbReference type="OrthoDB" id="5611741at2"/>
<protein>
    <submittedName>
        <fullName evidence="8">Tight adherence protein B</fullName>
    </submittedName>
</protein>
<dbReference type="AlphaFoldDB" id="A0A1G6WW97"/>
<gene>
    <name evidence="8" type="ORF">SAMN04488509_105166</name>
</gene>
<feature type="transmembrane region" description="Helical" evidence="6">
    <location>
        <begin position="46"/>
        <end position="71"/>
    </location>
</feature>
<dbReference type="InterPro" id="IPR018076">
    <property type="entry name" value="T2SS_GspF_dom"/>
</dbReference>
<organism evidence="8 9">
    <name type="scientific">Aquimonas voraii</name>
    <dbReference type="NCBI Taxonomy" id="265719"/>
    <lineage>
        <taxon>Bacteria</taxon>
        <taxon>Pseudomonadati</taxon>
        <taxon>Pseudomonadota</taxon>
        <taxon>Gammaproteobacteria</taxon>
        <taxon>Lysobacterales</taxon>
        <taxon>Lysobacteraceae</taxon>
        <taxon>Aquimonas</taxon>
    </lineage>
</organism>
<feature type="transmembrane region" description="Helical" evidence="6">
    <location>
        <begin position="6"/>
        <end position="25"/>
    </location>
</feature>
<keyword evidence="3 6" id="KW-0812">Transmembrane</keyword>
<dbReference type="InterPro" id="IPR042094">
    <property type="entry name" value="T2SS_GspF_sf"/>
</dbReference>
<keyword evidence="2" id="KW-1003">Cell membrane</keyword>
<evidence type="ECO:0000256" key="4">
    <source>
        <dbReference type="ARBA" id="ARBA00022989"/>
    </source>
</evidence>
<evidence type="ECO:0000259" key="7">
    <source>
        <dbReference type="Pfam" id="PF00482"/>
    </source>
</evidence>
<evidence type="ECO:0000313" key="9">
    <source>
        <dbReference type="Proteomes" id="UP000199603"/>
    </source>
</evidence>
<comment type="subcellular location">
    <subcellularLocation>
        <location evidence="1">Cell membrane</location>
        <topology evidence="1">Multi-pass membrane protein</topology>
    </subcellularLocation>
</comment>
<dbReference type="RefSeq" id="WP_091242419.1">
    <property type="nucleotide sequence ID" value="NZ_FNAG01000005.1"/>
</dbReference>
<name>A0A1G6WW97_9GAMM</name>
<feature type="transmembrane region" description="Helical" evidence="6">
    <location>
        <begin position="253"/>
        <end position="273"/>
    </location>
</feature>
<accession>A0A1G6WW97</accession>
<evidence type="ECO:0000256" key="1">
    <source>
        <dbReference type="ARBA" id="ARBA00004651"/>
    </source>
</evidence>
<feature type="transmembrane region" description="Helical" evidence="6">
    <location>
        <begin position="222"/>
        <end position="241"/>
    </location>
</feature>
<reference evidence="8 9" key="1">
    <citation type="submission" date="2016-10" db="EMBL/GenBank/DDBJ databases">
        <authorList>
            <person name="de Groot N.N."/>
        </authorList>
    </citation>
    <scope>NUCLEOTIDE SEQUENCE [LARGE SCALE GENOMIC DNA]</scope>
    <source>
        <strain evidence="8 9">DSM 16957</strain>
    </source>
</reference>
<dbReference type="STRING" id="265719.SAMN04488509_105166"/>
<dbReference type="PANTHER" id="PTHR35007">
    <property type="entry name" value="INTEGRAL MEMBRANE PROTEIN-RELATED"/>
    <property type="match status" value="1"/>
</dbReference>
<evidence type="ECO:0000256" key="6">
    <source>
        <dbReference type="SAM" id="Phobius"/>
    </source>
</evidence>
<keyword evidence="5 6" id="KW-0472">Membrane</keyword>
<dbReference type="Gene3D" id="1.20.81.30">
    <property type="entry name" value="Type II secretion system (T2SS), domain F"/>
    <property type="match status" value="1"/>
</dbReference>
<evidence type="ECO:0000256" key="5">
    <source>
        <dbReference type="ARBA" id="ARBA00023136"/>
    </source>
</evidence>
<sequence>MNLLISAVFAACFVLLGMVGARALARASTNYREVFTNATSASLRDLFLFVDASTLYRINLAVIALSLILFWLLTGSLLLAALIAAAMGFVPGIAFKVLKARRLQTFIQQLPEALLSVAGAMKAGASVVQAIEILVAESKGPISQEWGLFLRELRVGVSYEDALNNLVERVPSEELRLVVAGMKISREIGGNLAETLERLADTLRRKIEMEGKIKALTAQGRMQGIVMTLLPIFLGVVLYYMEPVHMGRLFTELYGWITLAVVISVLSVGFFFIRKIVNIDV</sequence>